<dbReference type="HOGENOM" id="CLU_1349968_0_0_1"/>
<reference evidence="2" key="1">
    <citation type="submission" date="2011-07" db="EMBL/GenBank/DDBJ databases">
        <authorList>
            <consortium name="Caenorhabditis brenneri Sequencing and Analysis Consortium"/>
            <person name="Wilson R.K."/>
        </authorList>
    </citation>
    <scope>NUCLEOTIDE SEQUENCE [LARGE SCALE GENOMIC DNA]</scope>
    <source>
        <strain evidence="2">PB2801</strain>
    </source>
</reference>
<accession>G0PIY5</accession>
<protein>
    <recommendedName>
        <fullName evidence="3">Protein kinase domain-containing protein</fullName>
    </recommendedName>
</protein>
<dbReference type="SUPFAM" id="SSF56112">
    <property type="entry name" value="Protein kinase-like (PK-like)"/>
    <property type="match status" value="1"/>
</dbReference>
<evidence type="ECO:0000313" key="2">
    <source>
        <dbReference type="Proteomes" id="UP000008068"/>
    </source>
</evidence>
<dbReference type="EMBL" id="GL380618">
    <property type="protein sequence ID" value="EGT58527.1"/>
    <property type="molecule type" value="Genomic_DNA"/>
</dbReference>
<dbReference type="AlphaFoldDB" id="G0PIY5"/>
<dbReference type="STRING" id="135651.G0PIY5"/>
<dbReference type="Gene3D" id="1.10.510.10">
    <property type="entry name" value="Transferase(Phosphotransferase) domain 1"/>
    <property type="match status" value="1"/>
</dbReference>
<evidence type="ECO:0008006" key="3">
    <source>
        <dbReference type="Google" id="ProtNLM"/>
    </source>
</evidence>
<keyword evidence="2" id="KW-1185">Reference proteome</keyword>
<organism evidence="2">
    <name type="scientific">Caenorhabditis brenneri</name>
    <name type="common">Nematode worm</name>
    <dbReference type="NCBI Taxonomy" id="135651"/>
    <lineage>
        <taxon>Eukaryota</taxon>
        <taxon>Metazoa</taxon>
        <taxon>Ecdysozoa</taxon>
        <taxon>Nematoda</taxon>
        <taxon>Chromadorea</taxon>
        <taxon>Rhabditida</taxon>
        <taxon>Rhabditina</taxon>
        <taxon>Rhabditomorpha</taxon>
        <taxon>Rhabditoidea</taxon>
        <taxon>Rhabditidae</taxon>
        <taxon>Peloderinae</taxon>
        <taxon>Caenorhabditis</taxon>
    </lineage>
</organism>
<name>G0PIY5_CAEBE</name>
<evidence type="ECO:0000313" key="1">
    <source>
        <dbReference type="EMBL" id="EGT58527.1"/>
    </source>
</evidence>
<dbReference type="Proteomes" id="UP000008068">
    <property type="component" value="Unassembled WGS sequence"/>
</dbReference>
<dbReference type="OrthoDB" id="5804191at2759"/>
<dbReference type="InterPro" id="IPR011009">
    <property type="entry name" value="Kinase-like_dom_sf"/>
</dbReference>
<proteinExistence type="predicted"/>
<gene>
    <name evidence="1" type="ORF">CAEBREN_09038</name>
</gene>
<sequence>MNSTTHQDVSCSSLNLAEKKFGKITLEKQIGTRNFGVVYEGVFDLGKVAFMQCGYADLDPLRFINECKSFTNGTIQKISRQVLDGLNHNHEKKYTHRNIKLMMISQPVGPSQKVYAFLIDFGISSRVVDKNGNRMSRSTCFNFSKLDHCTSYTALGDAPDFIDDLIQMTYSMIRATNDPMKEVEVGWDRVMRVRTQIARKFII</sequence>
<dbReference type="InParanoid" id="G0PIY5"/>